<dbReference type="Proteomes" id="UP001054889">
    <property type="component" value="Unassembled WGS sequence"/>
</dbReference>
<dbReference type="InterPro" id="IPR054502">
    <property type="entry name" value="bHLH-TF_ACT-like_plant"/>
</dbReference>
<reference evidence="4" key="2">
    <citation type="submission" date="2021-12" db="EMBL/GenBank/DDBJ databases">
        <title>Resequencing data analysis of finger millet.</title>
        <authorList>
            <person name="Hatakeyama M."/>
            <person name="Aluri S."/>
            <person name="Balachadran M.T."/>
            <person name="Sivarajan S.R."/>
            <person name="Poveda L."/>
            <person name="Shimizu-Inatsugi R."/>
            <person name="Schlapbach R."/>
            <person name="Sreeman S.M."/>
            <person name="Shimizu K.K."/>
        </authorList>
    </citation>
    <scope>NUCLEOTIDE SEQUENCE</scope>
</reference>
<keyword evidence="2" id="KW-0539">Nucleus</keyword>
<dbReference type="EMBL" id="BQKI01000079">
    <property type="protein sequence ID" value="GJN27613.1"/>
    <property type="molecule type" value="Genomic_DNA"/>
</dbReference>
<organism evidence="4 5">
    <name type="scientific">Eleusine coracana subsp. coracana</name>
    <dbReference type="NCBI Taxonomy" id="191504"/>
    <lineage>
        <taxon>Eukaryota</taxon>
        <taxon>Viridiplantae</taxon>
        <taxon>Streptophyta</taxon>
        <taxon>Embryophyta</taxon>
        <taxon>Tracheophyta</taxon>
        <taxon>Spermatophyta</taxon>
        <taxon>Magnoliopsida</taxon>
        <taxon>Liliopsida</taxon>
        <taxon>Poales</taxon>
        <taxon>Poaceae</taxon>
        <taxon>PACMAD clade</taxon>
        <taxon>Chloridoideae</taxon>
        <taxon>Cynodonteae</taxon>
        <taxon>Eleusininae</taxon>
        <taxon>Eleusine</taxon>
    </lineage>
</organism>
<accession>A0AAV5EW22</accession>
<dbReference type="PANTHER" id="PTHR46772:SF8">
    <property type="entry name" value="TRANSCRIPTION FACTOR BHLH95"/>
    <property type="match status" value="1"/>
</dbReference>
<comment type="subcellular location">
    <subcellularLocation>
        <location evidence="1">Nucleus</location>
    </subcellularLocation>
</comment>
<reference evidence="4" key="1">
    <citation type="journal article" date="2018" name="DNA Res.">
        <title>Multiple hybrid de novo genome assembly of finger millet, an orphan allotetraploid crop.</title>
        <authorList>
            <person name="Hatakeyama M."/>
            <person name="Aluri S."/>
            <person name="Balachadran M.T."/>
            <person name="Sivarajan S.R."/>
            <person name="Patrignani A."/>
            <person name="Gruter S."/>
            <person name="Poveda L."/>
            <person name="Shimizu-Inatsugi R."/>
            <person name="Baeten J."/>
            <person name="Francoijs K.J."/>
            <person name="Nataraja K.N."/>
            <person name="Reddy Y.A.N."/>
            <person name="Phadnis S."/>
            <person name="Ravikumar R.L."/>
            <person name="Schlapbach R."/>
            <person name="Sreeman S.M."/>
            <person name="Shimizu K.K."/>
        </authorList>
    </citation>
    <scope>NUCLEOTIDE SEQUENCE</scope>
</reference>
<keyword evidence="5" id="KW-1185">Reference proteome</keyword>
<evidence type="ECO:0000259" key="3">
    <source>
        <dbReference type="Pfam" id="PF22754"/>
    </source>
</evidence>
<evidence type="ECO:0000313" key="5">
    <source>
        <dbReference type="Proteomes" id="UP001054889"/>
    </source>
</evidence>
<dbReference type="PANTHER" id="PTHR46772">
    <property type="entry name" value="BHLH DOMAIN-CONTAINING PROTEIN"/>
    <property type="match status" value="1"/>
</dbReference>
<evidence type="ECO:0000313" key="4">
    <source>
        <dbReference type="EMBL" id="GJN27613.1"/>
    </source>
</evidence>
<dbReference type="GO" id="GO:0009960">
    <property type="term" value="P:endosperm development"/>
    <property type="evidence" value="ECO:0007669"/>
    <property type="project" value="InterPro"/>
</dbReference>
<dbReference type="AlphaFoldDB" id="A0AAV5EW22"/>
<protein>
    <recommendedName>
        <fullName evidence="3">Plant bHLH transcription factor ACT-like domain-containing protein</fullName>
    </recommendedName>
</protein>
<dbReference type="Pfam" id="PF22754">
    <property type="entry name" value="bHLH-TF_ACT-like_plant"/>
    <property type="match status" value="1"/>
</dbReference>
<proteinExistence type="predicted"/>
<evidence type="ECO:0000256" key="2">
    <source>
        <dbReference type="ARBA" id="ARBA00023242"/>
    </source>
</evidence>
<evidence type="ECO:0000256" key="1">
    <source>
        <dbReference type="ARBA" id="ARBA00004123"/>
    </source>
</evidence>
<feature type="domain" description="Plant bHLH transcription factor ACT-like" evidence="3">
    <location>
        <begin position="98"/>
        <end position="149"/>
    </location>
</feature>
<gene>
    <name evidence="4" type="primary">gb15651</name>
    <name evidence="4" type="ORF">PR202_gb15651</name>
</gene>
<comment type="caution">
    <text evidence="4">The sequence shown here is derived from an EMBL/GenBank/DDBJ whole genome shotgun (WGS) entry which is preliminary data.</text>
</comment>
<dbReference type="GO" id="GO:0003700">
    <property type="term" value="F:DNA-binding transcription factor activity"/>
    <property type="evidence" value="ECO:0007669"/>
    <property type="project" value="InterPro"/>
</dbReference>
<sequence>MLQADKATIVGEAADYIKTLESTVERLEKLKVERMRAQLGAGSSVAPAPPLLRHGAPASASRELTLADMVNNWSAQQVAALDARGSVVPSIQTWSAPNITVSVIGNTAIIGMCAARHACVLTKALCVLEKYRIDVVTMNISSELNRTMFVILAHINPAATRFPENLMIPEDRYKLAVSEILQLITK</sequence>
<dbReference type="InterPro" id="IPR044278">
    <property type="entry name" value="BHLH95-like"/>
</dbReference>
<name>A0AAV5EW22_ELECO</name>